<keyword evidence="8" id="KW-0378">Hydrolase</keyword>
<dbReference type="Pfam" id="PF00982">
    <property type="entry name" value="Glyco_transf_20"/>
    <property type="match status" value="1"/>
</dbReference>
<keyword evidence="9" id="KW-1185">Reference proteome</keyword>
<dbReference type="OrthoDB" id="9761633at2"/>
<dbReference type="InterPro" id="IPR001830">
    <property type="entry name" value="Glyco_trans_20"/>
</dbReference>
<comment type="similarity">
    <text evidence="2">In the C-terminal section; belongs to the trehalose phosphatase family.</text>
</comment>
<proteinExistence type="inferred from homology"/>
<dbReference type="NCBIfam" id="NF011071">
    <property type="entry name" value="PRK14501.1"/>
    <property type="match status" value="1"/>
</dbReference>
<dbReference type="Proteomes" id="UP000003922">
    <property type="component" value="Unassembled WGS sequence"/>
</dbReference>
<evidence type="ECO:0000256" key="7">
    <source>
        <dbReference type="NCBIfam" id="TIGR02400"/>
    </source>
</evidence>
<comment type="caution">
    <text evidence="8">The sequence shown here is derived from an EMBL/GenBank/DDBJ whole genome shotgun (WGS) entry which is preliminary data.</text>
</comment>
<name>Q4C3D6_CROWT</name>
<evidence type="ECO:0000256" key="3">
    <source>
        <dbReference type="ARBA" id="ARBA00008799"/>
    </source>
</evidence>
<dbReference type="RefSeq" id="WP_007305666.1">
    <property type="nucleotide sequence ID" value="NZ_AADV02000019.1"/>
</dbReference>
<comment type="similarity">
    <text evidence="3">Belongs to the glycosyltransferase 20 family.</text>
</comment>
<evidence type="ECO:0000256" key="5">
    <source>
        <dbReference type="ARBA" id="ARBA00022679"/>
    </source>
</evidence>
<dbReference type="Gene3D" id="3.30.70.1020">
    <property type="entry name" value="Trehalose-6-phosphate phosphatase related protein, domain 2"/>
    <property type="match status" value="1"/>
</dbReference>
<evidence type="ECO:0000256" key="6">
    <source>
        <dbReference type="ARBA" id="ARBA00048039"/>
    </source>
</evidence>
<dbReference type="PANTHER" id="PTHR10788">
    <property type="entry name" value="TREHALOSE-6-PHOSPHATE SYNTHASE"/>
    <property type="match status" value="1"/>
</dbReference>
<dbReference type="SUPFAM" id="SSF53756">
    <property type="entry name" value="UDP-Glycosyltransferase/glycogen phosphorylase"/>
    <property type="match status" value="1"/>
</dbReference>
<accession>Q4C3D6</accession>
<sequence>MSKTIIVSNRLPVKIERNQAGEFEYKTSEGGLATGLGSVYKEGDNIWVGWPGLAVNKTEDKEEICSRLKESNMSPVFLTKNEIEEYYEGFSNETLWPNFHYFNQYAVYSDVFWNTYKKVNKKFAKKLEEIIEDGDKIWIHDYQLLVLPAMIRETHPNSSIGFFLHIPFPSYESFRLLPWRTDLLTGMLGADFIGFHTYDYVRHFLSSVNRLVGITDNDGHMNVGNRLAMADAIPMGIDYNRYAQAAADPETLASEVKYRISLGDVKLILSIDRLDYSKGIPQRLRAFEQFIEENEEFREEVSLLILVVPSRDQVPMYANLKKEIELLVGSINGKFGTINWRPIHYFYRSYPLHSLSAFYRMSHVALVTPLRDGMNLVCKEFVASKLDKKGVLILSETAGSAKELSDAILINPNDTNQMVEAMKEALKMPEEEQIARMETMQKSLKRYDINAWVKLFMKGLEQVKEEQENLRTKPISSVVKNKLLQEYRSSKKRIIFLDYDGTLVGFYANPNDSVPDAELEELMTKLTADTNNQVVVISGRGRDFLEKWLSKFNVDFIAEHGVWHKENGKEWECFVELDTSWQEEFDRVLEMYVDRTPGSFIERKDFSMVWHYRKVEPGLGELRSRELANLLKYLSADKDLQVQEGDMVIEIKNARVNKGVAAASWLKKNDYDFSFACGDDWTDEDTFKAMPEDAFTVKVGSSSSAAKYRVENFKDIRKLLLSLANQ</sequence>
<dbReference type="CDD" id="cd03788">
    <property type="entry name" value="GT20_TPS"/>
    <property type="match status" value="1"/>
</dbReference>
<dbReference type="InterPro" id="IPR012766">
    <property type="entry name" value="Trehalose_OtsA"/>
</dbReference>
<dbReference type="PANTHER" id="PTHR10788:SF106">
    <property type="entry name" value="BCDNA.GH08860"/>
    <property type="match status" value="1"/>
</dbReference>
<dbReference type="InterPro" id="IPR036412">
    <property type="entry name" value="HAD-like_sf"/>
</dbReference>
<dbReference type="UniPathway" id="UPA00299"/>
<reference evidence="8" key="2">
    <citation type="submission" date="2005-06" db="EMBL/GenBank/DDBJ databases">
        <title>Sequencing of the draft genome and assembly of Crocosphaera watsonii WH 8501.</title>
        <authorList>
            <consortium name="US DOE Joint Genome Institute (JGI-PGF)"/>
            <person name="Copeland A."/>
            <person name="Lucas S."/>
            <person name="Lapidus A."/>
            <person name="Barry K."/>
            <person name="Detter C."/>
            <person name="Glavina T."/>
            <person name="Hammon N."/>
            <person name="Israni S."/>
            <person name="Pitluck S."/>
            <person name="Richardson P."/>
        </authorList>
    </citation>
    <scope>NUCLEOTIDE SEQUENCE [LARGE SCALE GENOMIC DNA]</scope>
    <source>
        <strain evidence="8">WH 8501</strain>
    </source>
</reference>
<reference evidence="8" key="3">
    <citation type="submission" date="2016-12" db="EMBL/GenBank/DDBJ databases">
        <title>Annotation of the draft genome assembly of Crocosphaera watsonii WH 8501.</title>
        <authorList>
            <consortium name="US DOE Joint Genome Institute (JGI-ORNL)"/>
            <person name="Larimer F."/>
            <person name="Land M."/>
        </authorList>
    </citation>
    <scope>NUCLEOTIDE SEQUENCE</scope>
    <source>
        <strain evidence="8">WH 8501</strain>
    </source>
</reference>
<evidence type="ECO:0000256" key="1">
    <source>
        <dbReference type="ARBA" id="ARBA00005199"/>
    </source>
</evidence>
<dbReference type="KEGG" id="cwa:CwatDRAFT_3659"/>
<evidence type="ECO:0000313" key="9">
    <source>
        <dbReference type="Proteomes" id="UP000003922"/>
    </source>
</evidence>
<comment type="catalytic activity">
    <reaction evidence="6">
        <text>D-glucose 6-phosphate + UDP-alpha-D-glucose = alpha,alpha-trehalose 6-phosphate + UDP + H(+)</text>
        <dbReference type="Rhea" id="RHEA:18889"/>
        <dbReference type="ChEBI" id="CHEBI:15378"/>
        <dbReference type="ChEBI" id="CHEBI:58223"/>
        <dbReference type="ChEBI" id="CHEBI:58429"/>
        <dbReference type="ChEBI" id="CHEBI:58885"/>
        <dbReference type="ChEBI" id="CHEBI:61548"/>
        <dbReference type="EC" id="2.4.1.15"/>
    </reaction>
</comment>
<reference evidence="8" key="1">
    <citation type="submission" date="2004-02" db="EMBL/GenBank/DDBJ databases">
        <authorList>
            <consortium name="DOE Joint Genome Institute"/>
        </authorList>
    </citation>
    <scope>NUCLEOTIDE SEQUENCE [LARGE SCALE GENOMIC DNA]</scope>
    <source>
        <strain evidence="8">WH 8501</strain>
    </source>
</reference>
<dbReference type="NCBIfam" id="TIGR00685">
    <property type="entry name" value="T6PP"/>
    <property type="match status" value="1"/>
</dbReference>
<evidence type="ECO:0000256" key="2">
    <source>
        <dbReference type="ARBA" id="ARBA00006330"/>
    </source>
</evidence>
<keyword evidence="4 8" id="KW-0328">Glycosyltransferase</keyword>
<dbReference type="EMBL" id="AADV02000019">
    <property type="protein sequence ID" value="EAM50656.1"/>
    <property type="molecule type" value="Genomic_DNA"/>
</dbReference>
<dbReference type="GO" id="GO:0005829">
    <property type="term" value="C:cytosol"/>
    <property type="evidence" value="ECO:0007669"/>
    <property type="project" value="TreeGrafter"/>
</dbReference>
<dbReference type="Pfam" id="PF02358">
    <property type="entry name" value="Trehalose_PPase"/>
    <property type="match status" value="1"/>
</dbReference>
<evidence type="ECO:0000256" key="4">
    <source>
        <dbReference type="ARBA" id="ARBA00022676"/>
    </source>
</evidence>
<keyword evidence="5 8" id="KW-0808">Transferase</keyword>
<organism evidence="8 9">
    <name type="scientific">Crocosphaera watsonii WH 8501</name>
    <dbReference type="NCBI Taxonomy" id="165597"/>
    <lineage>
        <taxon>Bacteria</taxon>
        <taxon>Bacillati</taxon>
        <taxon>Cyanobacteriota</taxon>
        <taxon>Cyanophyceae</taxon>
        <taxon>Oscillatoriophycideae</taxon>
        <taxon>Chroococcales</taxon>
        <taxon>Aphanothecaceae</taxon>
        <taxon>Crocosphaera</taxon>
    </lineage>
</organism>
<dbReference type="Gene3D" id="3.40.50.1000">
    <property type="entry name" value="HAD superfamily/HAD-like"/>
    <property type="match status" value="1"/>
</dbReference>
<protein>
    <recommendedName>
        <fullName evidence="7">Alpha,alpha-trehalose-phosphate synthase</fullName>
        <ecNumber evidence="7">2.4.1.15</ecNumber>
    </recommendedName>
</protein>
<dbReference type="CDD" id="cd01627">
    <property type="entry name" value="HAD_TPP"/>
    <property type="match status" value="1"/>
</dbReference>
<dbReference type="InterPro" id="IPR006379">
    <property type="entry name" value="HAD-SF_hydro_IIB"/>
</dbReference>
<dbReference type="GO" id="GO:0004805">
    <property type="term" value="F:trehalose-phosphatase activity"/>
    <property type="evidence" value="ECO:0007669"/>
    <property type="project" value="TreeGrafter"/>
</dbReference>
<dbReference type="NCBIfam" id="TIGR02400">
    <property type="entry name" value="trehalose_OtsA"/>
    <property type="match status" value="1"/>
</dbReference>
<dbReference type="AlphaFoldDB" id="Q4C3D6"/>
<evidence type="ECO:0000313" key="8">
    <source>
        <dbReference type="EMBL" id="EAM50656.1"/>
    </source>
</evidence>
<gene>
    <name evidence="8" type="ORF">CwatDRAFT_3659</name>
</gene>
<dbReference type="SUPFAM" id="SSF56784">
    <property type="entry name" value="HAD-like"/>
    <property type="match status" value="1"/>
</dbReference>
<comment type="pathway">
    <text evidence="1">Glycan biosynthesis; trehalose biosynthesis.</text>
</comment>
<dbReference type="NCBIfam" id="TIGR01484">
    <property type="entry name" value="HAD-SF-IIB"/>
    <property type="match status" value="1"/>
</dbReference>
<dbReference type="Gene3D" id="3.40.50.2000">
    <property type="entry name" value="Glycogen Phosphorylase B"/>
    <property type="match status" value="2"/>
</dbReference>
<dbReference type="GO" id="GO:0003825">
    <property type="term" value="F:alpha,alpha-trehalose-phosphate synthase (UDP-forming) activity"/>
    <property type="evidence" value="ECO:0007669"/>
    <property type="project" value="UniProtKB-UniRule"/>
</dbReference>
<dbReference type="EC" id="2.4.1.15" evidence="7"/>
<dbReference type="GO" id="GO:0005992">
    <property type="term" value="P:trehalose biosynthetic process"/>
    <property type="evidence" value="ECO:0007669"/>
    <property type="project" value="UniProtKB-UniRule"/>
</dbReference>
<dbReference type="InterPro" id="IPR023214">
    <property type="entry name" value="HAD_sf"/>
</dbReference>
<dbReference type="InterPro" id="IPR003337">
    <property type="entry name" value="Trehalose_PPase"/>
</dbReference>